<comment type="caution">
    <text evidence="6">The sequence shown here is derived from an EMBL/GenBank/DDBJ whole genome shotgun (WGS) entry which is preliminary data.</text>
</comment>
<proteinExistence type="inferred from homology"/>
<dbReference type="InterPro" id="IPR003439">
    <property type="entry name" value="ABC_transporter-like_ATP-bd"/>
</dbReference>
<dbReference type="PANTHER" id="PTHR46743:SF2">
    <property type="entry name" value="TEICHOIC ACIDS EXPORT ATP-BINDING PROTEIN TAGH"/>
    <property type="match status" value="1"/>
</dbReference>
<keyword evidence="7" id="KW-1185">Reference proteome</keyword>
<evidence type="ECO:0000259" key="5">
    <source>
        <dbReference type="PROSITE" id="PS50893"/>
    </source>
</evidence>
<organism evidence="6 7">
    <name type="scientific">Crocosphaera chwakensis CCY0110</name>
    <dbReference type="NCBI Taxonomy" id="391612"/>
    <lineage>
        <taxon>Bacteria</taxon>
        <taxon>Bacillati</taxon>
        <taxon>Cyanobacteriota</taxon>
        <taxon>Cyanophyceae</taxon>
        <taxon>Oscillatoriophycideae</taxon>
        <taxon>Chroococcales</taxon>
        <taxon>Aphanothecaceae</taxon>
        <taxon>Crocosphaera</taxon>
        <taxon>Crocosphaera chwakensis</taxon>
    </lineage>
</organism>
<dbReference type="PROSITE" id="PS50893">
    <property type="entry name" value="ABC_TRANSPORTER_2"/>
    <property type="match status" value="1"/>
</dbReference>
<evidence type="ECO:0000313" key="6">
    <source>
        <dbReference type="EMBL" id="EAZ92586.1"/>
    </source>
</evidence>
<dbReference type="Proteomes" id="UP000003781">
    <property type="component" value="Unassembled WGS sequence"/>
</dbReference>
<protein>
    <submittedName>
        <fullName evidence="6">ATP-binding protein</fullName>
    </submittedName>
</protein>
<dbReference type="InterPro" id="IPR050683">
    <property type="entry name" value="Bact_Polysacc_Export_ATP-bd"/>
</dbReference>
<dbReference type="GO" id="GO:0140359">
    <property type="term" value="F:ABC-type transporter activity"/>
    <property type="evidence" value="ECO:0007669"/>
    <property type="project" value="InterPro"/>
</dbReference>
<dbReference type="AlphaFoldDB" id="A3ILD5"/>
<dbReference type="InterPro" id="IPR017871">
    <property type="entry name" value="ABC_transporter-like_CS"/>
</dbReference>
<comment type="similarity">
    <text evidence="1">Belongs to the ABC transporter superfamily.</text>
</comment>
<dbReference type="Pfam" id="PF00005">
    <property type="entry name" value="ABC_tran"/>
    <property type="match status" value="1"/>
</dbReference>
<dbReference type="InterPro" id="IPR015860">
    <property type="entry name" value="ABC_transpr_TagH-like"/>
</dbReference>
<dbReference type="GO" id="GO:0016020">
    <property type="term" value="C:membrane"/>
    <property type="evidence" value="ECO:0007669"/>
    <property type="project" value="InterPro"/>
</dbReference>
<dbReference type="InterPro" id="IPR003593">
    <property type="entry name" value="AAA+_ATPase"/>
</dbReference>
<gene>
    <name evidence="6" type="ORF">CY0110_23506</name>
</gene>
<evidence type="ECO:0000256" key="4">
    <source>
        <dbReference type="ARBA" id="ARBA00022840"/>
    </source>
</evidence>
<reference evidence="6 7" key="1">
    <citation type="submission" date="2007-03" db="EMBL/GenBank/DDBJ databases">
        <authorList>
            <person name="Stal L."/>
            <person name="Ferriera S."/>
            <person name="Johnson J."/>
            <person name="Kravitz S."/>
            <person name="Beeson K."/>
            <person name="Sutton G."/>
            <person name="Rogers Y.-H."/>
            <person name="Friedman R."/>
            <person name="Frazier M."/>
            <person name="Venter J.C."/>
        </authorList>
    </citation>
    <scope>NUCLEOTIDE SEQUENCE [LARGE SCALE GENOMIC DNA]</scope>
    <source>
        <strain evidence="6 7">CCY0110</strain>
    </source>
</reference>
<evidence type="ECO:0000256" key="2">
    <source>
        <dbReference type="ARBA" id="ARBA00022448"/>
    </source>
</evidence>
<dbReference type="InterPro" id="IPR027417">
    <property type="entry name" value="P-loop_NTPase"/>
</dbReference>
<dbReference type="eggNOG" id="COG1134">
    <property type="taxonomic scope" value="Bacteria"/>
</dbReference>
<dbReference type="PANTHER" id="PTHR46743">
    <property type="entry name" value="TEICHOIC ACIDS EXPORT ATP-BINDING PROTEIN TAGH"/>
    <property type="match status" value="1"/>
</dbReference>
<dbReference type="CDD" id="cd03220">
    <property type="entry name" value="ABC_KpsT_Wzt"/>
    <property type="match status" value="1"/>
</dbReference>
<dbReference type="Gene3D" id="3.40.50.300">
    <property type="entry name" value="P-loop containing nucleotide triphosphate hydrolases"/>
    <property type="match status" value="1"/>
</dbReference>
<name>A3ILD5_9CHRO</name>
<dbReference type="OrthoDB" id="9778870at2"/>
<keyword evidence="3" id="KW-0547">Nucleotide-binding</keyword>
<evidence type="ECO:0000256" key="1">
    <source>
        <dbReference type="ARBA" id="ARBA00005417"/>
    </source>
</evidence>
<dbReference type="SUPFAM" id="SSF52540">
    <property type="entry name" value="P-loop containing nucleoside triphosphate hydrolases"/>
    <property type="match status" value="1"/>
</dbReference>
<dbReference type="PROSITE" id="PS00211">
    <property type="entry name" value="ABC_TRANSPORTER_1"/>
    <property type="match status" value="1"/>
</dbReference>
<accession>A3ILD5</accession>
<keyword evidence="4 6" id="KW-0067">ATP-binding</keyword>
<keyword evidence="2" id="KW-0813">Transport</keyword>
<evidence type="ECO:0000256" key="3">
    <source>
        <dbReference type="ARBA" id="ARBA00022741"/>
    </source>
</evidence>
<dbReference type="EMBL" id="AAXW01000005">
    <property type="protein sequence ID" value="EAZ92586.1"/>
    <property type="molecule type" value="Genomic_DNA"/>
</dbReference>
<feature type="domain" description="ABC transporter" evidence="5">
    <location>
        <begin position="30"/>
        <end position="249"/>
    </location>
</feature>
<evidence type="ECO:0000313" key="7">
    <source>
        <dbReference type="Proteomes" id="UP000003781"/>
    </source>
</evidence>
<dbReference type="GO" id="GO:0016887">
    <property type="term" value="F:ATP hydrolysis activity"/>
    <property type="evidence" value="ECO:0007669"/>
    <property type="project" value="InterPro"/>
</dbReference>
<dbReference type="RefSeq" id="WP_008274154.1">
    <property type="nucleotide sequence ID" value="NZ_AAXW01000005.1"/>
</dbReference>
<sequence>MVEAIRLDQVSLWRRTQEEFSYDLKKTILSMLEGKYRQPSRKLILDRINLTVHAGEKIGIIGANGSGKSTLLKVITGILEPTSGQIRVKGEIAPLIELGAGFDGELSVTDNIILYGVMLGFPRQEMKERVASILEFADLTEYSLAPVKALSSGMAARLGFSIATDVEPDILILDEVLSVGDESFKHKCQKRMDRLWGHHTTILVVSHGLDFIQQSCDRAIWLDQGKVRFIGDTDEAIHHYLVSVQENSKLELHNHL</sequence>
<dbReference type="SMART" id="SM00382">
    <property type="entry name" value="AAA"/>
    <property type="match status" value="1"/>
</dbReference>
<dbReference type="GO" id="GO:0005524">
    <property type="term" value="F:ATP binding"/>
    <property type="evidence" value="ECO:0007669"/>
    <property type="project" value="UniProtKB-KW"/>
</dbReference>